<protein>
    <recommendedName>
        <fullName evidence="7">Major facilitator superfamily (MFS) profile domain-containing protein</fullName>
    </recommendedName>
</protein>
<evidence type="ECO:0000256" key="2">
    <source>
        <dbReference type="ARBA" id="ARBA00022475"/>
    </source>
</evidence>
<feature type="transmembrane region" description="Helical" evidence="6">
    <location>
        <begin position="230"/>
        <end position="252"/>
    </location>
</feature>
<feature type="transmembrane region" description="Helical" evidence="6">
    <location>
        <begin position="186"/>
        <end position="209"/>
    </location>
</feature>
<organism evidence="8 9">
    <name type="scientific">Candidatus Glassbacteria bacterium RIFCSPLOWO2_12_FULL_58_11</name>
    <dbReference type="NCBI Taxonomy" id="1817867"/>
    <lineage>
        <taxon>Bacteria</taxon>
        <taxon>Candidatus Glassiibacteriota</taxon>
    </lineage>
</organism>
<dbReference type="GO" id="GO:0022857">
    <property type="term" value="F:transmembrane transporter activity"/>
    <property type="evidence" value="ECO:0007669"/>
    <property type="project" value="InterPro"/>
</dbReference>
<feature type="transmembrane region" description="Helical" evidence="6">
    <location>
        <begin position="122"/>
        <end position="148"/>
    </location>
</feature>
<dbReference type="SUPFAM" id="SSF103473">
    <property type="entry name" value="MFS general substrate transporter"/>
    <property type="match status" value="1"/>
</dbReference>
<feature type="transmembrane region" description="Helical" evidence="6">
    <location>
        <begin position="160"/>
        <end position="180"/>
    </location>
</feature>
<feature type="transmembrane region" description="Helical" evidence="6">
    <location>
        <begin position="98"/>
        <end position="116"/>
    </location>
</feature>
<proteinExistence type="predicted"/>
<feature type="transmembrane region" description="Helical" evidence="6">
    <location>
        <begin position="65"/>
        <end position="86"/>
    </location>
</feature>
<keyword evidence="3 6" id="KW-0812">Transmembrane</keyword>
<name>A0A1F5YYP6_9BACT</name>
<evidence type="ECO:0000256" key="6">
    <source>
        <dbReference type="SAM" id="Phobius"/>
    </source>
</evidence>
<evidence type="ECO:0000313" key="9">
    <source>
        <dbReference type="Proteomes" id="UP000179129"/>
    </source>
</evidence>
<dbReference type="EMBL" id="MFIX01000072">
    <property type="protein sequence ID" value="OGG05255.1"/>
    <property type="molecule type" value="Genomic_DNA"/>
</dbReference>
<dbReference type="PROSITE" id="PS50850">
    <property type="entry name" value="MFS"/>
    <property type="match status" value="1"/>
</dbReference>
<dbReference type="InterPro" id="IPR036259">
    <property type="entry name" value="MFS_trans_sf"/>
</dbReference>
<accession>A0A1F5YYP6</accession>
<dbReference type="Proteomes" id="UP000179129">
    <property type="component" value="Unassembled WGS sequence"/>
</dbReference>
<evidence type="ECO:0000259" key="7">
    <source>
        <dbReference type="PROSITE" id="PS50850"/>
    </source>
</evidence>
<dbReference type="Gene3D" id="1.20.1250.20">
    <property type="entry name" value="MFS general substrate transporter like domains"/>
    <property type="match status" value="1"/>
</dbReference>
<reference evidence="8 9" key="1">
    <citation type="journal article" date="2016" name="Nat. Commun.">
        <title>Thousands of microbial genomes shed light on interconnected biogeochemical processes in an aquifer system.</title>
        <authorList>
            <person name="Anantharaman K."/>
            <person name="Brown C.T."/>
            <person name="Hug L.A."/>
            <person name="Sharon I."/>
            <person name="Castelle C.J."/>
            <person name="Probst A.J."/>
            <person name="Thomas B.C."/>
            <person name="Singh A."/>
            <person name="Wilkins M.J."/>
            <person name="Karaoz U."/>
            <person name="Brodie E.L."/>
            <person name="Williams K.H."/>
            <person name="Hubbard S.S."/>
            <person name="Banfield J.F."/>
        </authorList>
    </citation>
    <scope>NUCLEOTIDE SEQUENCE [LARGE SCALE GENOMIC DNA]</scope>
</reference>
<feature type="domain" description="Major facilitator superfamily (MFS) profile" evidence="7">
    <location>
        <begin position="32"/>
        <end position="412"/>
    </location>
</feature>
<feature type="transmembrane region" description="Helical" evidence="6">
    <location>
        <begin position="309"/>
        <end position="336"/>
    </location>
</feature>
<dbReference type="InterPro" id="IPR011701">
    <property type="entry name" value="MFS"/>
</dbReference>
<dbReference type="Pfam" id="PF07690">
    <property type="entry name" value="MFS_1"/>
    <property type="match status" value="1"/>
</dbReference>
<feature type="transmembrane region" description="Helical" evidence="6">
    <location>
        <begin position="388"/>
        <end position="405"/>
    </location>
</feature>
<dbReference type="InterPro" id="IPR050189">
    <property type="entry name" value="MFS_Efflux_Transporters"/>
</dbReference>
<dbReference type="InterPro" id="IPR020846">
    <property type="entry name" value="MFS_dom"/>
</dbReference>
<feature type="transmembrane region" description="Helical" evidence="6">
    <location>
        <begin position="32"/>
        <end position="59"/>
    </location>
</feature>
<evidence type="ECO:0000313" key="8">
    <source>
        <dbReference type="EMBL" id="OGG05255.1"/>
    </source>
</evidence>
<keyword evidence="4 6" id="KW-1133">Transmembrane helix</keyword>
<evidence type="ECO:0000256" key="5">
    <source>
        <dbReference type="ARBA" id="ARBA00023136"/>
    </source>
</evidence>
<dbReference type="PANTHER" id="PTHR43124:SF3">
    <property type="entry name" value="CHLORAMPHENICOL EFFLUX PUMP RV0191"/>
    <property type="match status" value="1"/>
</dbReference>
<sequence length="416" mass="44538">MRIEKQSAAVAAGAAPGLPNSGDGDYPYERRVIFFTSLGHAAMHVSELIYAGVLPLLLIQFNLSLAAAGVLVFPSLILLGLGSFPAGLLSDRWNSYKILLLFFFGTAISLFLAVLSHTAWQLAAALGALGFCMSLYHPSGLGLISMGVRKQGLVMGIHGIFGNLGLALSPFLAGLLGARYGWRMAFLVPAGLIFLCGLGLLLFPIRIAHHELDSEGRKVKGSIRPEQKRLLVWLYGIMIVTGFVYRGIMTYLPKFIGDNVQISWLSAIVTGGVFASLALTLGALGQIWGGHRSDRGDPFTIYSRVVPTFAPLLLAAVLLTGLPLVAGLCVFFFFFFAGQPLENTMLAQATPPNYRSTGYGVKFGLNMGIGAVAAPVCGWIGDQFGMAWIFYCLALVLLAATAGIFRMRAIKKQALA</sequence>
<gene>
    <name evidence="8" type="ORF">A3F83_14315</name>
</gene>
<keyword evidence="2" id="KW-1003">Cell membrane</keyword>
<comment type="caution">
    <text evidence="8">The sequence shown here is derived from an EMBL/GenBank/DDBJ whole genome shotgun (WGS) entry which is preliminary data.</text>
</comment>
<comment type="subcellular location">
    <subcellularLocation>
        <location evidence="1">Cell membrane</location>
        <topology evidence="1">Multi-pass membrane protein</topology>
    </subcellularLocation>
</comment>
<dbReference type="GO" id="GO:0005886">
    <property type="term" value="C:plasma membrane"/>
    <property type="evidence" value="ECO:0007669"/>
    <property type="project" value="UniProtKB-SubCell"/>
</dbReference>
<keyword evidence="5 6" id="KW-0472">Membrane</keyword>
<dbReference type="STRING" id="1817867.A3F83_14315"/>
<evidence type="ECO:0000256" key="3">
    <source>
        <dbReference type="ARBA" id="ARBA00022692"/>
    </source>
</evidence>
<dbReference type="PANTHER" id="PTHR43124">
    <property type="entry name" value="PURINE EFFLUX PUMP PBUE"/>
    <property type="match status" value="1"/>
</dbReference>
<evidence type="ECO:0000256" key="1">
    <source>
        <dbReference type="ARBA" id="ARBA00004651"/>
    </source>
</evidence>
<feature type="transmembrane region" description="Helical" evidence="6">
    <location>
        <begin position="264"/>
        <end position="288"/>
    </location>
</feature>
<dbReference type="AlphaFoldDB" id="A0A1F5YYP6"/>
<evidence type="ECO:0000256" key="4">
    <source>
        <dbReference type="ARBA" id="ARBA00022989"/>
    </source>
</evidence>